<dbReference type="PANTHER" id="PTHR10507:SF0">
    <property type="entry name" value="CELL DIVISION CONTROL PROTEIN 45 HOMOLOG"/>
    <property type="match status" value="1"/>
</dbReference>
<dbReference type="GeneID" id="63754301"/>
<accession>A0A1L9RJ19</accession>
<reference evidence="10" key="1">
    <citation type="journal article" date="2017" name="Genome Biol.">
        <title>Comparative genomics reveals high biological diversity and specific adaptations in the industrially and medically important fungal genus Aspergillus.</title>
        <authorList>
            <person name="de Vries R.P."/>
            <person name="Riley R."/>
            <person name="Wiebenga A."/>
            <person name="Aguilar-Osorio G."/>
            <person name="Amillis S."/>
            <person name="Uchima C.A."/>
            <person name="Anderluh G."/>
            <person name="Asadollahi M."/>
            <person name="Askin M."/>
            <person name="Barry K."/>
            <person name="Battaglia E."/>
            <person name="Bayram O."/>
            <person name="Benocci T."/>
            <person name="Braus-Stromeyer S.A."/>
            <person name="Caldana C."/>
            <person name="Canovas D."/>
            <person name="Cerqueira G.C."/>
            <person name="Chen F."/>
            <person name="Chen W."/>
            <person name="Choi C."/>
            <person name="Clum A."/>
            <person name="Dos Santos R.A."/>
            <person name="Damasio A.R."/>
            <person name="Diallinas G."/>
            <person name="Emri T."/>
            <person name="Fekete E."/>
            <person name="Flipphi M."/>
            <person name="Freyberg S."/>
            <person name="Gallo A."/>
            <person name="Gournas C."/>
            <person name="Habgood R."/>
            <person name="Hainaut M."/>
            <person name="Harispe M.L."/>
            <person name="Henrissat B."/>
            <person name="Hilden K.S."/>
            <person name="Hope R."/>
            <person name="Hossain A."/>
            <person name="Karabika E."/>
            <person name="Karaffa L."/>
            <person name="Karanyi Z."/>
            <person name="Krasevec N."/>
            <person name="Kuo A."/>
            <person name="Kusch H."/>
            <person name="LaButti K."/>
            <person name="Lagendijk E.L."/>
            <person name="Lapidus A."/>
            <person name="Levasseur A."/>
            <person name="Lindquist E."/>
            <person name="Lipzen A."/>
            <person name="Logrieco A.F."/>
            <person name="MacCabe A."/>
            <person name="Maekelae M.R."/>
            <person name="Malavazi I."/>
            <person name="Melin P."/>
            <person name="Meyer V."/>
            <person name="Mielnichuk N."/>
            <person name="Miskei M."/>
            <person name="Molnar A.P."/>
            <person name="Mule G."/>
            <person name="Ngan C.Y."/>
            <person name="Orejas M."/>
            <person name="Orosz E."/>
            <person name="Ouedraogo J.P."/>
            <person name="Overkamp K.M."/>
            <person name="Park H.-S."/>
            <person name="Perrone G."/>
            <person name="Piumi F."/>
            <person name="Punt P.J."/>
            <person name="Ram A.F."/>
            <person name="Ramon A."/>
            <person name="Rauscher S."/>
            <person name="Record E."/>
            <person name="Riano-Pachon D.M."/>
            <person name="Robert V."/>
            <person name="Roehrig J."/>
            <person name="Ruller R."/>
            <person name="Salamov A."/>
            <person name="Salih N.S."/>
            <person name="Samson R.A."/>
            <person name="Sandor E."/>
            <person name="Sanguinetti M."/>
            <person name="Schuetze T."/>
            <person name="Sepcic K."/>
            <person name="Shelest E."/>
            <person name="Sherlock G."/>
            <person name="Sophianopoulou V."/>
            <person name="Squina F.M."/>
            <person name="Sun H."/>
            <person name="Susca A."/>
            <person name="Todd R.B."/>
            <person name="Tsang A."/>
            <person name="Unkles S.E."/>
            <person name="van de Wiele N."/>
            <person name="van Rossen-Uffink D."/>
            <person name="Oliveira J.V."/>
            <person name="Vesth T.C."/>
            <person name="Visser J."/>
            <person name="Yu J.-H."/>
            <person name="Zhou M."/>
            <person name="Andersen M.R."/>
            <person name="Archer D.B."/>
            <person name="Baker S.E."/>
            <person name="Benoit I."/>
            <person name="Brakhage A.A."/>
            <person name="Braus G.H."/>
            <person name="Fischer R."/>
            <person name="Frisvad J.C."/>
            <person name="Goldman G.H."/>
            <person name="Houbraken J."/>
            <person name="Oakley B."/>
            <person name="Pocsi I."/>
            <person name="Scazzocchio C."/>
            <person name="Seiboth B."/>
            <person name="vanKuyk P.A."/>
            <person name="Wortman J."/>
            <person name="Dyer P.S."/>
            <person name="Grigoriev I.V."/>
        </authorList>
    </citation>
    <scope>NUCLEOTIDE SEQUENCE [LARGE SCALE GENOMIC DNA]</scope>
    <source>
        <strain evidence="10">DTO 134E9</strain>
    </source>
</reference>
<dbReference type="EMBL" id="KV878212">
    <property type="protein sequence ID" value="OJJ34891.1"/>
    <property type="molecule type" value="Genomic_DNA"/>
</dbReference>
<dbReference type="InterPro" id="IPR001096">
    <property type="entry name" value="Peptidase_C13"/>
</dbReference>
<dbReference type="GO" id="GO:1902977">
    <property type="term" value="P:mitotic DNA replication preinitiation complex assembly"/>
    <property type="evidence" value="ECO:0007669"/>
    <property type="project" value="TreeGrafter"/>
</dbReference>
<evidence type="ECO:0000256" key="5">
    <source>
        <dbReference type="ARBA" id="ARBA00023242"/>
    </source>
</evidence>
<dbReference type="InterPro" id="IPR028361">
    <property type="entry name" value="GPI_transamidase"/>
</dbReference>
<dbReference type="GO" id="GO:0003697">
    <property type="term" value="F:single-stranded DNA binding"/>
    <property type="evidence" value="ECO:0007669"/>
    <property type="project" value="TreeGrafter"/>
</dbReference>
<dbReference type="Proteomes" id="UP000184383">
    <property type="component" value="Unassembled WGS sequence"/>
</dbReference>
<evidence type="ECO:0000313" key="10">
    <source>
        <dbReference type="Proteomes" id="UP000184383"/>
    </source>
</evidence>
<dbReference type="GO" id="GO:0003682">
    <property type="term" value="F:chromatin binding"/>
    <property type="evidence" value="ECO:0007669"/>
    <property type="project" value="TreeGrafter"/>
</dbReference>
<dbReference type="Gene3D" id="3.40.50.1460">
    <property type="match status" value="1"/>
</dbReference>
<evidence type="ECO:0000256" key="1">
    <source>
        <dbReference type="ARBA" id="ARBA00004123"/>
    </source>
</evidence>
<dbReference type="AlphaFoldDB" id="A0A1L9RJ19"/>
<evidence type="ECO:0000256" key="7">
    <source>
        <dbReference type="SAM" id="MobiDB-lite"/>
    </source>
</evidence>
<dbReference type="InterPro" id="IPR003874">
    <property type="entry name" value="CDC45"/>
</dbReference>
<evidence type="ECO:0000256" key="6">
    <source>
        <dbReference type="ARBA" id="ARBA00023306"/>
    </source>
</evidence>
<dbReference type="GO" id="GO:0006270">
    <property type="term" value="P:DNA replication initiation"/>
    <property type="evidence" value="ECO:0007669"/>
    <property type="project" value="InterPro"/>
</dbReference>
<dbReference type="FunFam" id="3.40.50.1460:FF:000003">
    <property type="entry name" value="GPI-anchor transamidase"/>
    <property type="match status" value="1"/>
</dbReference>
<keyword evidence="10" id="KW-1185">Reference proteome</keyword>
<protein>
    <recommendedName>
        <fullName evidence="11">CDC45-like protein</fullName>
    </recommendedName>
</protein>
<feature type="region of interest" description="Disordered" evidence="7">
    <location>
        <begin position="478"/>
        <end position="579"/>
    </location>
</feature>
<comment type="subcellular location">
    <subcellularLocation>
        <location evidence="1">Nucleus</location>
    </subcellularLocation>
</comment>
<evidence type="ECO:0000256" key="2">
    <source>
        <dbReference type="ARBA" id="ARBA00009941"/>
    </source>
</evidence>
<proteinExistence type="inferred from homology"/>
<dbReference type="GO" id="GO:0000727">
    <property type="term" value="P:double-strand break repair via break-induced replication"/>
    <property type="evidence" value="ECO:0007669"/>
    <property type="project" value="TreeGrafter"/>
</dbReference>
<feature type="chain" id="PRO_5012566909" description="CDC45-like protein" evidence="8">
    <location>
        <begin position="26"/>
        <end position="1134"/>
    </location>
</feature>
<feature type="compositionally biased region" description="Low complexity" evidence="7">
    <location>
        <begin position="552"/>
        <end position="569"/>
    </location>
</feature>
<dbReference type="PANTHER" id="PTHR10507">
    <property type="entry name" value="CDC45-RELATED PROTEIN"/>
    <property type="match status" value="1"/>
</dbReference>
<keyword evidence="8" id="KW-0732">Signal</keyword>
<dbReference type="PRINTS" id="PR00776">
    <property type="entry name" value="HEMOGLOBNASE"/>
</dbReference>
<keyword evidence="6" id="KW-0131">Cell cycle</keyword>
<dbReference type="RefSeq" id="XP_040688567.1">
    <property type="nucleotide sequence ID" value="XM_040838453.1"/>
</dbReference>
<dbReference type="PIRSF" id="PIRSF500138">
    <property type="entry name" value="GPI8"/>
    <property type="match status" value="1"/>
</dbReference>
<evidence type="ECO:0000256" key="4">
    <source>
        <dbReference type="ARBA" id="ARBA00022705"/>
    </source>
</evidence>
<dbReference type="GO" id="GO:0031261">
    <property type="term" value="C:DNA replication preinitiation complex"/>
    <property type="evidence" value="ECO:0007669"/>
    <property type="project" value="TreeGrafter"/>
</dbReference>
<feature type="compositionally biased region" description="Basic and acidic residues" evidence="7">
    <location>
        <begin position="1017"/>
        <end position="1048"/>
    </location>
</feature>
<dbReference type="Pfam" id="PF02724">
    <property type="entry name" value="CDC45"/>
    <property type="match status" value="1"/>
</dbReference>
<evidence type="ECO:0000256" key="8">
    <source>
        <dbReference type="SAM" id="SignalP"/>
    </source>
</evidence>
<evidence type="ECO:0008006" key="11">
    <source>
        <dbReference type="Google" id="ProtNLM"/>
    </source>
</evidence>
<dbReference type="Pfam" id="PF01650">
    <property type="entry name" value="Peptidase_C13"/>
    <property type="match status" value="1"/>
</dbReference>
<dbReference type="STRING" id="1073089.A0A1L9RJ19"/>
<comment type="similarity">
    <text evidence="2">Belongs to the peptidase C13 family.</text>
</comment>
<feature type="compositionally biased region" description="Acidic residues" evidence="7">
    <location>
        <begin position="480"/>
        <end position="499"/>
    </location>
</feature>
<dbReference type="OrthoDB" id="192611at2759"/>
<evidence type="ECO:0000256" key="3">
    <source>
        <dbReference type="ARBA" id="ARBA00010727"/>
    </source>
</evidence>
<dbReference type="PIRSF" id="PIRSF019663">
    <property type="entry name" value="Legumain"/>
    <property type="match status" value="1"/>
</dbReference>
<feature type="compositionally biased region" description="Low complexity" evidence="7">
    <location>
        <begin position="534"/>
        <end position="544"/>
    </location>
</feature>
<feature type="compositionally biased region" description="Acidic residues" evidence="7">
    <location>
        <begin position="1049"/>
        <end position="1075"/>
    </location>
</feature>
<dbReference type="GO" id="GO:0006508">
    <property type="term" value="P:proteolysis"/>
    <property type="evidence" value="ECO:0007669"/>
    <property type="project" value="InterPro"/>
</dbReference>
<comment type="similarity">
    <text evidence="3">Belongs to the CDC45 family.</text>
</comment>
<feature type="region of interest" description="Disordered" evidence="7">
    <location>
        <begin position="1017"/>
        <end position="1076"/>
    </location>
</feature>
<dbReference type="GO" id="GO:0008233">
    <property type="term" value="F:peptidase activity"/>
    <property type="evidence" value="ECO:0007669"/>
    <property type="project" value="InterPro"/>
</dbReference>
<dbReference type="VEuPathDB" id="FungiDB:ASPWEDRAFT_59412"/>
<keyword evidence="4" id="KW-0235">DNA replication</keyword>
<feature type="compositionally biased region" description="Acidic residues" evidence="7">
    <location>
        <begin position="515"/>
        <end position="524"/>
    </location>
</feature>
<evidence type="ECO:0000313" key="9">
    <source>
        <dbReference type="EMBL" id="OJJ34891.1"/>
    </source>
</evidence>
<sequence>MSRLLRLLQTTLFLPLLLCTILVAAEHTSNWAVLVSTSRFWFNYRHLANVLSLYRTVKRLGIPDSQIILMLPDDMACNPRNAFPGTVYSNADRAVDLYGDNIEVDYRGYEVTVENFIRLLTDRLDEDVPRSKRLGSDAGSNVLVYMTGHGGDQFLKFQDSEEIGAWDLADAFGQMWEKKRYHELLFMIDTCQANTMYTHFYSPNIIATGSSALDQSSYSHHADNDVGVAVIDRWTYYVLEFLETQVTNANSKLNLGDLFDSYDESKIHSQPGVRWDLFPGGEQEGRLRTVVDFFGNVQNVEVENANATDPGSLKEDLAEIARLAGKWRKRDQEYFIQPVAGYGDLARAGEELVKPMQTTNGGSGGVVVCLGVGGLVDLSEILSLSNPEDEIEDMGGVEVWVFDARRPWNLGNVFGGQAVSGQPLGEMDAAARRKTRGIDRGCINPSYKSGNGGIVVFDDGDIEDEMEREREAYCALLEMPELDEEDEDDEPGSEDEDFDSSMVGTKKRKSWSGREDEDDSEEEDGPPRQRRRSNSGSSVVSSPSRRQRPGHNSSNSSRSVTPVSDSPSPAQQRQPSARTLKRRLLRLKRKHDAVLHAYYSAGTSYSEPISSLVYSLASELGREDNDLLWLAIVGVSSLELSGRTMSGVGISNSSESGGSAGWGGERGERVRGILRDEVNRLNPPDPNDRDIRGEINGVIQTTARSPTDKSIRISPEPRFILVRHWSLYDSMLHSPYLASRLHVWTENGRKRLHKLLAKMGISLTQCHQNYTHMDMELKRVLRSRLLKYAPMYGLDGLVPQDGSGHVSSREGWGFVRCWGWKACLSATDIGVIVGAILEVGPEEHPTWDAKRLSRPRIANSSDDHEGSTESDLSSLLPRFWSAYDALSLTSESPTLLMEALPLAQHLHRAILRTGTSLLSKHQIRHLRAFRIAVVKDGPDVKLFTNPGALTKLALWIAEAIRVQERERGDSVKLGRRRAAGTPLVLAGLDEDRGLYVVVGTGGGGGVIDFAALSKRQEERRQKKDAKEKKQKEREERRAQRAAERAQRGDEDEEAEETEEDSSESSESESESENEDDMRANKHLLRNRFGIAFQEVVQETNARVRIDSFEHCVVEVQKEDLGGFLEALSFRSVVG</sequence>
<gene>
    <name evidence="9" type="ORF">ASPWEDRAFT_59412</name>
</gene>
<organism evidence="9 10">
    <name type="scientific">Aspergillus wentii DTO 134E9</name>
    <dbReference type="NCBI Taxonomy" id="1073089"/>
    <lineage>
        <taxon>Eukaryota</taxon>
        <taxon>Fungi</taxon>
        <taxon>Dikarya</taxon>
        <taxon>Ascomycota</taxon>
        <taxon>Pezizomycotina</taxon>
        <taxon>Eurotiomycetes</taxon>
        <taxon>Eurotiomycetidae</taxon>
        <taxon>Eurotiales</taxon>
        <taxon>Aspergillaceae</taxon>
        <taxon>Aspergillus</taxon>
        <taxon>Aspergillus subgen. Cremei</taxon>
    </lineage>
</organism>
<keyword evidence="5" id="KW-0539">Nucleus</keyword>
<feature type="signal peptide" evidence="8">
    <location>
        <begin position="1"/>
        <end position="25"/>
    </location>
</feature>
<name>A0A1L9RJ19_ASPWE</name>
<dbReference type="GO" id="GO:0003688">
    <property type="term" value="F:DNA replication origin binding"/>
    <property type="evidence" value="ECO:0007669"/>
    <property type="project" value="TreeGrafter"/>
</dbReference>